<dbReference type="GO" id="GO:0046935">
    <property type="term" value="F:1-phosphatidylinositol-3-kinase regulator activity"/>
    <property type="evidence" value="ECO:0007669"/>
    <property type="project" value="TreeGrafter"/>
</dbReference>
<evidence type="ECO:0000313" key="10">
    <source>
        <dbReference type="EMBL" id="ETN84524.1"/>
    </source>
</evidence>
<feature type="transmembrane region" description="Helical" evidence="7">
    <location>
        <begin position="12"/>
        <end position="37"/>
    </location>
</feature>
<evidence type="ECO:0000256" key="7">
    <source>
        <dbReference type="SAM" id="Phobius"/>
    </source>
</evidence>
<keyword evidence="1" id="KW-0341">Growth regulation</keyword>
<dbReference type="SMART" id="SM00969">
    <property type="entry name" value="SOCS_box"/>
    <property type="match status" value="1"/>
</dbReference>
<keyword evidence="2" id="KW-0734">Signal transduction inhibitor</keyword>
<evidence type="ECO:0000256" key="6">
    <source>
        <dbReference type="SAM" id="MobiDB-lite"/>
    </source>
</evidence>
<keyword evidence="7" id="KW-0812">Transmembrane</keyword>
<keyword evidence="7" id="KW-1133">Transmembrane helix</keyword>
<dbReference type="EMBL" id="KI657930">
    <property type="protein sequence ID" value="ETN84524.1"/>
    <property type="molecule type" value="Genomic_DNA"/>
</dbReference>
<protein>
    <recommendedName>
        <fullName evidence="12">SH2 domain protein</fullName>
    </recommendedName>
</protein>
<evidence type="ECO:0000259" key="9">
    <source>
        <dbReference type="PROSITE" id="PS50225"/>
    </source>
</evidence>
<reference evidence="11" key="1">
    <citation type="journal article" date="2014" name="Nat. Genet.">
        <title>Genome of the human hookworm Necator americanus.</title>
        <authorList>
            <person name="Tang Y.T."/>
            <person name="Gao X."/>
            <person name="Rosa B.A."/>
            <person name="Abubucker S."/>
            <person name="Hallsworth-Pepin K."/>
            <person name="Martin J."/>
            <person name="Tyagi R."/>
            <person name="Heizer E."/>
            <person name="Zhang X."/>
            <person name="Bhonagiri-Palsikar V."/>
            <person name="Minx P."/>
            <person name="Warren W.C."/>
            <person name="Wang Q."/>
            <person name="Zhan B."/>
            <person name="Hotez P.J."/>
            <person name="Sternberg P.W."/>
            <person name="Dougall A."/>
            <person name="Gaze S.T."/>
            <person name="Mulvenna J."/>
            <person name="Sotillo J."/>
            <person name="Ranganathan S."/>
            <person name="Rabelo E.M."/>
            <person name="Wilson R.K."/>
            <person name="Felgner P.L."/>
            <person name="Bethony J."/>
            <person name="Hawdon J.M."/>
            <person name="Gasser R.B."/>
            <person name="Loukas A."/>
            <person name="Mitreva M."/>
        </authorList>
    </citation>
    <scope>NUCLEOTIDE SEQUENCE [LARGE SCALE GENOMIC DNA]</scope>
</reference>
<dbReference type="AlphaFoldDB" id="W2TS76"/>
<name>W2TS76_NECAM</name>
<keyword evidence="11" id="KW-1185">Reference proteome</keyword>
<dbReference type="SMART" id="SM00253">
    <property type="entry name" value="SOCS"/>
    <property type="match status" value="1"/>
</dbReference>
<feature type="domain" description="SH2" evidence="8">
    <location>
        <begin position="241"/>
        <end position="342"/>
    </location>
</feature>
<dbReference type="SUPFAM" id="SSF158235">
    <property type="entry name" value="SOCS box-like"/>
    <property type="match status" value="1"/>
</dbReference>
<dbReference type="Proteomes" id="UP000053676">
    <property type="component" value="Unassembled WGS sequence"/>
</dbReference>
<dbReference type="KEGG" id="nai:NECAME_06845"/>
<dbReference type="Pfam" id="PF07525">
    <property type="entry name" value="SOCS_box"/>
    <property type="match status" value="1"/>
</dbReference>
<dbReference type="InterPro" id="IPR036036">
    <property type="entry name" value="SOCS_box-like_dom_sf"/>
</dbReference>
<keyword evidence="3" id="KW-0833">Ubl conjugation pathway</keyword>
<sequence length="396" mass="45101">MLEKGPDYGAIVIRTAAGVVIFISLSLILLVVGNMIYTSLTDRVQFRERVSLFFNKKSSANFFFISLHRLLFSTMHTHQFEHTVTGESSSQPIREPPFGPTNPISSRASPLQSVAESDTSDFHVVVPQHRGQMAAHAASVSSARTRDRSRASSFCSCFSPTTSNSDTDDEDRPAQLSRNWNTSVTEVVRQQLALVGEATNQLAGPTISRRTMLNDEVTVHRIVEYSHHLVPDIDRILGSSYYWGVMDRFQAEQLLDGKPEGTFLLRDSAQTEYLFSVSFRRYQRTLHARIEQARFWSSGNHRFSFDIHDQSVYSAPTVTKLIEKYKDPARCLFFEPQLTHPLYRSHVFSLQELCRGVIMTRTTYIGVASLRLPPKLKQFVRQYHYTVPVRTVNLQE</sequence>
<dbReference type="GO" id="GO:0035556">
    <property type="term" value="P:intracellular signal transduction"/>
    <property type="evidence" value="ECO:0007669"/>
    <property type="project" value="InterPro"/>
</dbReference>
<dbReference type="PROSITE" id="PS50001">
    <property type="entry name" value="SH2"/>
    <property type="match status" value="1"/>
</dbReference>
<dbReference type="SUPFAM" id="SSF55550">
    <property type="entry name" value="SH2 domain"/>
    <property type="match status" value="1"/>
</dbReference>
<feature type="domain" description="SOCS box" evidence="9">
    <location>
        <begin position="337"/>
        <end position="386"/>
    </location>
</feature>
<gene>
    <name evidence="10" type="ORF">NECAME_06845</name>
</gene>
<evidence type="ECO:0000256" key="3">
    <source>
        <dbReference type="ARBA" id="ARBA00022786"/>
    </source>
</evidence>
<evidence type="ECO:0000259" key="8">
    <source>
        <dbReference type="PROSITE" id="PS50001"/>
    </source>
</evidence>
<dbReference type="GO" id="GO:0005942">
    <property type="term" value="C:phosphatidylinositol 3-kinase complex"/>
    <property type="evidence" value="ECO:0007669"/>
    <property type="project" value="TreeGrafter"/>
</dbReference>
<dbReference type="OrthoDB" id="5979828at2759"/>
<evidence type="ECO:0000256" key="2">
    <source>
        <dbReference type="ARBA" id="ARBA00022700"/>
    </source>
</evidence>
<dbReference type="InterPro" id="IPR036860">
    <property type="entry name" value="SH2_dom_sf"/>
</dbReference>
<dbReference type="GO" id="GO:0009968">
    <property type="term" value="P:negative regulation of signal transduction"/>
    <property type="evidence" value="ECO:0007669"/>
    <property type="project" value="UniProtKB-KW"/>
</dbReference>
<evidence type="ECO:0000256" key="1">
    <source>
        <dbReference type="ARBA" id="ARBA00022604"/>
    </source>
</evidence>
<proteinExistence type="predicted"/>
<dbReference type="PANTHER" id="PTHR10155">
    <property type="entry name" value="PHOSPHATIDYLINOSITOL 3-KINASE REGULATORY SUBUNIT"/>
    <property type="match status" value="1"/>
</dbReference>
<evidence type="ECO:0000256" key="4">
    <source>
        <dbReference type="ARBA" id="ARBA00022999"/>
    </source>
</evidence>
<dbReference type="STRING" id="51031.W2TS76"/>
<evidence type="ECO:0008006" key="12">
    <source>
        <dbReference type="Google" id="ProtNLM"/>
    </source>
</evidence>
<keyword evidence="4 5" id="KW-0727">SH2 domain</keyword>
<keyword evidence="7" id="KW-0472">Membrane</keyword>
<dbReference type="Gene3D" id="3.30.505.10">
    <property type="entry name" value="SH2 domain"/>
    <property type="match status" value="1"/>
</dbReference>
<dbReference type="SMART" id="SM00252">
    <property type="entry name" value="SH2"/>
    <property type="match status" value="1"/>
</dbReference>
<evidence type="ECO:0000313" key="11">
    <source>
        <dbReference type="Proteomes" id="UP000053676"/>
    </source>
</evidence>
<feature type="region of interest" description="Disordered" evidence="6">
    <location>
        <begin position="83"/>
        <end position="112"/>
    </location>
</feature>
<dbReference type="Pfam" id="PF00017">
    <property type="entry name" value="SH2"/>
    <property type="match status" value="1"/>
</dbReference>
<evidence type="ECO:0000256" key="5">
    <source>
        <dbReference type="PROSITE-ProRule" id="PRU00191"/>
    </source>
</evidence>
<accession>W2TS76</accession>
<dbReference type="InterPro" id="IPR001496">
    <property type="entry name" value="SOCS_box"/>
</dbReference>
<dbReference type="GO" id="GO:0046854">
    <property type="term" value="P:phosphatidylinositol phosphate biosynthetic process"/>
    <property type="evidence" value="ECO:0007669"/>
    <property type="project" value="TreeGrafter"/>
</dbReference>
<dbReference type="PANTHER" id="PTHR10155:SF0">
    <property type="entry name" value="SUPPRESSOR OF CYTOKINE SIGNALING AT 36E, ISOFORM D"/>
    <property type="match status" value="1"/>
</dbReference>
<dbReference type="PROSITE" id="PS50225">
    <property type="entry name" value="SOCS"/>
    <property type="match status" value="1"/>
</dbReference>
<feature type="compositionally biased region" description="Polar residues" evidence="6">
    <location>
        <begin position="102"/>
        <end position="112"/>
    </location>
</feature>
<organism evidence="10 11">
    <name type="scientific">Necator americanus</name>
    <name type="common">Human hookworm</name>
    <dbReference type="NCBI Taxonomy" id="51031"/>
    <lineage>
        <taxon>Eukaryota</taxon>
        <taxon>Metazoa</taxon>
        <taxon>Ecdysozoa</taxon>
        <taxon>Nematoda</taxon>
        <taxon>Chromadorea</taxon>
        <taxon>Rhabditida</taxon>
        <taxon>Rhabditina</taxon>
        <taxon>Rhabditomorpha</taxon>
        <taxon>Strongyloidea</taxon>
        <taxon>Ancylostomatidae</taxon>
        <taxon>Bunostominae</taxon>
        <taxon>Necator</taxon>
    </lineage>
</organism>
<dbReference type="InterPro" id="IPR000980">
    <property type="entry name" value="SH2"/>
</dbReference>